<name>A0A2H3JIZ7_WOLCO</name>
<reference evidence="6 7" key="1">
    <citation type="journal article" date="2012" name="Science">
        <title>The Paleozoic origin of enzymatic lignin decomposition reconstructed from 31 fungal genomes.</title>
        <authorList>
            <person name="Floudas D."/>
            <person name="Binder M."/>
            <person name="Riley R."/>
            <person name="Barry K."/>
            <person name="Blanchette R.A."/>
            <person name="Henrissat B."/>
            <person name="Martinez A.T."/>
            <person name="Otillar R."/>
            <person name="Spatafora J.W."/>
            <person name="Yadav J.S."/>
            <person name="Aerts A."/>
            <person name="Benoit I."/>
            <person name="Boyd A."/>
            <person name="Carlson A."/>
            <person name="Copeland A."/>
            <person name="Coutinho P.M."/>
            <person name="de Vries R.P."/>
            <person name="Ferreira P."/>
            <person name="Findley K."/>
            <person name="Foster B."/>
            <person name="Gaskell J."/>
            <person name="Glotzer D."/>
            <person name="Gorecki P."/>
            <person name="Heitman J."/>
            <person name="Hesse C."/>
            <person name="Hori C."/>
            <person name="Igarashi K."/>
            <person name="Jurgens J.A."/>
            <person name="Kallen N."/>
            <person name="Kersten P."/>
            <person name="Kohler A."/>
            <person name="Kuees U."/>
            <person name="Kumar T.K.A."/>
            <person name="Kuo A."/>
            <person name="LaButti K."/>
            <person name="Larrondo L.F."/>
            <person name="Lindquist E."/>
            <person name="Ling A."/>
            <person name="Lombard V."/>
            <person name="Lucas S."/>
            <person name="Lundell T."/>
            <person name="Martin R."/>
            <person name="McLaughlin D.J."/>
            <person name="Morgenstern I."/>
            <person name="Morin E."/>
            <person name="Murat C."/>
            <person name="Nagy L.G."/>
            <person name="Nolan M."/>
            <person name="Ohm R.A."/>
            <person name="Patyshakuliyeva A."/>
            <person name="Rokas A."/>
            <person name="Ruiz-Duenas F.J."/>
            <person name="Sabat G."/>
            <person name="Salamov A."/>
            <person name="Samejima M."/>
            <person name="Schmutz J."/>
            <person name="Slot J.C."/>
            <person name="St John F."/>
            <person name="Stenlid J."/>
            <person name="Sun H."/>
            <person name="Sun S."/>
            <person name="Syed K."/>
            <person name="Tsang A."/>
            <person name="Wiebenga A."/>
            <person name="Young D."/>
            <person name="Pisabarro A."/>
            <person name="Eastwood D.C."/>
            <person name="Martin F."/>
            <person name="Cullen D."/>
            <person name="Grigoriev I.V."/>
            <person name="Hibbett D.S."/>
        </authorList>
    </citation>
    <scope>NUCLEOTIDE SEQUENCE [LARGE SCALE GENOMIC DNA]</scope>
    <source>
        <strain evidence="6 7">MD-104</strain>
    </source>
</reference>
<evidence type="ECO:0000259" key="5">
    <source>
        <dbReference type="Pfam" id="PF00135"/>
    </source>
</evidence>
<evidence type="ECO:0000313" key="7">
    <source>
        <dbReference type="Proteomes" id="UP000218811"/>
    </source>
</evidence>
<protein>
    <recommendedName>
        <fullName evidence="4">Carboxylic ester hydrolase</fullName>
        <ecNumber evidence="4">3.1.1.-</ecNumber>
    </recommendedName>
</protein>
<dbReference type="InterPro" id="IPR002018">
    <property type="entry name" value="CarbesteraseB"/>
</dbReference>
<dbReference type="PROSITE" id="PS00122">
    <property type="entry name" value="CARBOXYLESTERASE_B_1"/>
    <property type="match status" value="1"/>
</dbReference>
<accession>A0A2H3JIZ7</accession>
<dbReference type="InterPro" id="IPR002168">
    <property type="entry name" value="Lipase_GDXG_HIS_AS"/>
</dbReference>
<dbReference type="STRING" id="742152.A0A2H3JIZ7"/>
<dbReference type="GO" id="GO:0016787">
    <property type="term" value="F:hydrolase activity"/>
    <property type="evidence" value="ECO:0007669"/>
    <property type="project" value="UniProtKB-KW"/>
</dbReference>
<dbReference type="OrthoDB" id="408631at2759"/>
<keyword evidence="3 4" id="KW-0378">Hydrolase</keyword>
<dbReference type="EC" id="3.1.1.-" evidence="4"/>
<dbReference type="AlphaFoldDB" id="A0A2H3JIZ7"/>
<evidence type="ECO:0000256" key="2">
    <source>
        <dbReference type="ARBA" id="ARBA00010515"/>
    </source>
</evidence>
<keyword evidence="7" id="KW-1185">Reference proteome</keyword>
<dbReference type="OMA" id="TWTFARN"/>
<dbReference type="EMBL" id="KB467942">
    <property type="protein sequence ID" value="PCH37718.1"/>
    <property type="molecule type" value="Genomic_DNA"/>
</dbReference>
<dbReference type="InterPro" id="IPR029058">
    <property type="entry name" value="AB_hydrolase_fold"/>
</dbReference>
<evidence type="ECO:0000313" key="6">
    <source>
        <dbReference type="EMBL" id="PCH37718.1"/>
    </source>
</evidence>
<feature type="signal peptide" evidence="4">
    <location>
        <begin position="1"/>
        <end position="19"/>
    </location>
</feature>
<proteinExistence type="inferred from homology"/>
<comment type="similarity">
    <text evidence="2">Belongs to the 'GDXG' lipolytic enzyme family.</text>
</comment>
<evidence type="ECO:0000256" key="3">
    <source>
        <dbReference type="ARBA" id="ARBA00022801"/>
    </source>
</evidence>
<dbReference type="SUPFAM" id="SSF53474">
    <property type="entry name" value="alpha/beta-Hydrolases"/>
    <property type="match status" value="1"/>
</dbReference>
<sequence length="568" mass="59522">MVAFRSLVVSLLVAAPTWALPLVSRSKIPELKFPPVVSGNVFCNVPIPIIQAVLCPRDTSASSASTTTSVSTPLGTAEGAADTSGVTRFAVRYGSADRWQPSSVVTAWEFPAGASNASGLPLACPQSDMDSSQYSEDCLAMLLYVPPSVMSGSGAPTLVWIHGGSFDSGSATAAGLDGSNLALNTGSIVAVIQYRLGALGLMAPSGETNLAVKDVMTAMEFLQQVVPSFGGDATMITLDGQSSGANMIRALLAVPSAADLFQSGILQSDPMDYGFLNTTMQDTLQTFYNAQLPCSSSDTSCLNALSVDTILSAQDNLIGNASYLCPASGSEPMRPVRDGVLITSPLDSTAPFPAVSKPLLLTTVLDEAMLTIYGEFPDPIGTAVYVEVVDDAFGQPRAGRLLSTSEYIVEASSTADVTTDARPQLQTMGTDQVWRCATWTFARNWVSNGGTVYVGLYVVGATYPGNSAVPECLDSGSVCHQDDIEIVFGTVPSPTGAQSALINEMQARYSAFLRTGNPNTGSYPNWTAATGSTIDALQLGGSGNYPAGTCTPTYWGDYVEYDYQVYDI</sequence>
<feature type="domain" description="Carboxylesterase type B" evidence="5">
    <location>
        <begin position="68"/>
        <end position="538"/>
    </location>
</feature>
<dbReference type="Pfam" id="PF00135">
    <property type="entry name" value="COesterase"/>
    <property type="match status" value="1"/>
</dbReference>
<dbReference type="InterPro" id="IPR019826">
    <property type="entry name" value="Carboxylesterase_B_AS"/>
</dbReference>
<dbReference type="Gene3D" id="3.40.50.1820">
    <property type="entry name" value="alpha/beta hydrolase"/>
    <property type="match status" value="1"/>
</dbReference>
<comment type="similarity">
    <text evidence="1 4">Belongs to the type-B carboxylesterase/lipase family.</text>
</comment>
<gene>
    <name evidence="6" type="ORF">WOLCODRAFT_22804</name>
</gene>
<feature type="chain" id="PRO_5013432374" description="Carboxylic ester hydrolase" evidence="4">
    <location>
        <begin position="20"/>
        <end position="568"/>
    </location>
</feature>
<dbReference type="PANTHER" id="PTHR45570">
    <property type="entry name" value="CARBOXYLIC ESTER HYDROLASE"/>
    <property type="match status" value="1"/>
</dbReference>
<evidence type="ECO:0000256" key="1">
    <source>
        <dbReference type="ARBA" id="ARBA00005964"/>
    </source>
</evidence>
<keyword evidence="4" id="KW-0732">Signal</keyword>
<evidence type="ECO:0000256" key="4">
    <source>
        <dbReference type="RuleBase" id="RU361235"/>
    </source>
</evidence>
<organism evidence="6 7">
    <name type="scientific">Wolfiporia cocos (strain MD-104)</name>
    <name type="common">Brown rot fungus</name>
    <dbReference type="NCBI Taxonomy" id="742152"/>
    <lineage>
        <taxon>Eukaryota</taxon>
        <taxon>Fungi</taxon>
        <taxon>Dikarya</taxon>
        <taxon>Basidiomycota</taxon>
        <taxon>Agaricomycotina</taxon>
        <taxon>Agaricomycetes</taxon>
        <taxon>Polyporales</taxon>
        <taxon>Phaeolaceae</taxon>
        <taxon>Wolfiporia</taxon>
    </lineage>
</organism>
<dbReference type="PROSITE" id="PS01173">
    <property type="entry name" value="LIPASE_GDXG_HIS"/>
    <property type="match status" value="1"/>
</dbReference>
<dbReference type="PANTHER" id="PTHR45570:SF1">
    <property type="entry name" value="CARBOXYLIC ESTER HYDROLASE"/>
    <property type="match status" value="1"/>
</dbReference>
<dbReference type="Proteomes" id="UP000218811">
    <property type="component" value="Unassembled WGS sequence"/>
</dbReference>